<evidence type="ECO:0000256" key="1">
    <source>
        <dbReference type="ARBA" id="ARBA00023015"/>
    </source>
</evidence>
<sequence>METTVNITKWVQDCYSSYSAHFINMGLRLGFRRDELGDIISQFFLDLLEKNIDPQTIQHPKTYLSTAFRRKLVDHYRGTRQVPKVCDAGVAESFPVPSIQDTMEAVQSNSELIAKIRKAFDKLPKRSRQIVYLKYYEGLSTDEIALRTGLEKRTVYNQLHEGIKFLRKELSAGAPGIHLSSLLSLLPLL</sequence>
<dbReference type="InterPro" id="IPR013249">
    <property type="entry name" value="RNA_pol_sigma70_r4_t2"/>
</dbReference>
<keyword evidence="6" id="KW-1185">Reference proteome</keyword>
<evidence type="ECO:0000313" key="6">
    <source>
        <dbReference type="Proteomes" id="UP001449657"/>
    </source>
</evidence>
<evidence type="ECO:0000256" key="3">
    <source>
        <dbReference type="ARBA" id="ARBA00023163"/>
    </source>
</evidence>
<evidence type="ECO:0000313" key="5">
    <source>
        <dbReference type="EMBL" id="WZN44844.1"/>
    </source>
</evidence>
<proteinExistence type="predicted"/>
<dbReference type="InterPro" id="IPR013324">
    <property type="entry name" value="RNA_pol_sigma_r3/r4-like"/>
</dbReference>
<dbReference type="Gene3D" id="1.10.10.10">
    <property type="entry name" value="Winged helix-like DNA-binding domain superfamily/Winged helix DNA-binding domain"/>
    <property type="match status" value="1"/>
</dbReference>
<dbReference type="RefSeq" id="WP_341839606.1">
    <property type="nucleotide sequence ID" value="NZ_CP149792.1"/>
</dbReference>
<dbReference type="EMBL" id="CP150096">
    <property type="protein sequence ID" value="WZN44844.1"/>
    <property type="molecule type" value="Genomic_DNA"/>
</dbReference>
<dbReference type="CDD" id="cd06171">
    <property type="entry name" value="Sigma70_r4"/>
    <property type="match status" value="1"/>
</dbReference>
<dbReference type="PANTHER" id="PTHR43133">
    <property type="entry name" value="RNA POLYMERASE ECF-TYPE SIGMA FACTO"/>
    <property type="match status" value="1"/>
</dbReference>
<name>A0ABZ2YXV1_9BACT</name>
<evidence type="ECO:0000256" key="2">
    <source>
        <dbReference type="ARBA" id="ARBA00023082"/>
    </source>
</evidence>
<dbReference type="InterPro" id="IPR014284">
    <property type="entry name" value="RNA_pol_sigma-70_dom"/>
</dbReference>
<gene>
    <name evidence="5" type="ORF">WJU22_18265</name>
</gene>
<dbReference type="Pfam" id="PF08281">
    <property type="entry name" value="Sigma70_r4_2"/>
    <property type="match status" value="1"/>
</dbReference>
<reference evidence="5 6" key="1">
    <citation type="submission" date="2024-03" db="EMBL/GenBank/DDBJ databases">
        <title>Chitinophaga caseinilytica sp. nov., a casein hydrolysing bacterium isolated from forest soil.</title>
        <authorList>
            <person name="Lee D.S."/>
            <person name="Han D.M."/>
            <person name="Baek J.H."/>
            <person name="Choi D.G."/>
            <person name="Jeon J.H."/>
            <person name="Jeon C.O."/>
        </authorList>
    </citation>
    <scope>NUCLEOTIDE SEQUENCE [LARGE SCALE GENOMIC DNA]</scope>
    <source>
        <strain evidence="5 6">KACC 19118</strain>
    </source>
</reference>
<dbReference type="SUPFAM" id="SSF88659">
    <property type="entry name" value="Sigma3 and sigma4 domains of RNA polymerase sigma factors"/>
    <property type="match status" value="1"/>
</dbReference>
<dbReference type="InterPro" id="IPR039425">
    <property type="entry name" value="RNA_pol_sigma-70-like"/>
</dbReference>
<keyword evidence="1" id="KW-0805">Transcription regulation</keyword>
<protein>
    <submittedName>
        <fullName evidence="5">Sigma-70 family RNA polymerase sigma factor</fullName>
    </submittedName>
</protein>
<accession>A0ABZ2YXV1</accession>
<dbReference type="PANTHER" id="PTHR43133:SF46">
    <property type="entry name" value="RNA POLYMERASE SIGMA-70 FACTOR ECF SUBFAMILY"/>
    <property type="match status" value="1"/>
</dbReference>
<dbReference type="Proteomes" id="UP001449657">
    <property type="component" value="Chromosome"/>
</dbReference>
<organism evidence="5 6">
    <name type="scientific">Chitinophaga caseinilytica</name>
    <dbReference type="NCBI Taxonomy" id="2267521"/>
    <lineage>
        <taxon>Bacteria</taxon>
        <taxon>Pseudomonadati</taxon>
        <taxon>Bacteroidota</taxon>
        <taxon>Chitinophagia</taxon>
        <taxon>Chitinophagales</taxon>
        <taxon>Chitinophagaceae</taxon>
        <taxon>Chitinophaga</taxon>
    </lineage>
</organism>
<keyword evidence="3" id="KW-0804">Transcription</keyword>
<feature type="domain" description="RNA polymerase sigma factor 70 region 4 type 2" evidence="4">
    <location>
        <begin position="115"/>
        <end position="166"/>
    </location>
</feature>
<dbReference type="NCBIfam" id="TIGR02937">
    <property type="entry name" value="sigma70-ECF"/>
    <property type="match status" value="1"/>
</dbReference>
<dbReference type="InterPro" id="IPR036388">
    <property type="entry name" value="WH-like_DNA-bd_sf"/>
</dbReference>
<keyword evidence="2" id="KW-0731">Sigma factor</keyword>
<evidence type="ECO:0000259" key="4">
    <source>
        <dbReference type="Pfam" id="PF08281"/>
    </source>
</evidence>